<evidence type="ECO:0000256" key="9">
    <source>
        <dbReference type="ARBA" id="ARBA00022741"/>
    </source>
</evidence>
<evidence type="ECO:0000256" key="14">
    <source>
        <dbReference type="ARBA" id="ARBA00023136"/>
    </source>
</evidence>
<dbReference type="PANTHER" id="PTHR44936">
    <property type="entry name" value="SENSOR PROTEIN CREC"/>
    <property type="match status" value="1"/>
</dbReference>
<keyword evidence="20" id="KW-1185">Reference proteome</keyword>
<keyword evidence="8 16" id="KW-0812">Transmembrane</keyword>
<reference evidence="19 20" key="1">
    <citation type="submission" date="2016-12" db="EMBL/GenBank/DDBJ databases">
        <authorList>
            <person name="Song W.-J."/>
            <person name="Kurnit D.M."/>
        </authorList>
    </citation>
    <scope>NUCLEOTIDE SEQUENCE [LARGE SCALE GENOMIC DNA]</scope>
    <source>
        <strain evidence="19 20">IMCC3135</strain>
    </source>
</reference>
<dbReference type="InterPro" id="IPR036890">
    <property type="entry name" value="HATPase_C_sf"/>
</dbReference>
<evidence type="ECO:0000256" key="8">
    <source>
        <dbReference type="ARBA" id="ARBA00022692"/>
    </source>
</evidence>
<keyword evidence="13" id="KW-0902">Two-component regulatory system</keyword>
<dbReference type="PRINTS" id="PR00344">
    <property type="entry name" value="BCTRLSENSOR"/>
</dbReference>
<evidence type="ECO:0000256" key="15">
    <source>
        <dbReference type="SAM" id="MobiDB-lite"/>
    </source>
</evidence>
<keyword evidence="12 16" id="KW-1133">Transmembrane helix</keyword>
<dbReference type="SUPFAM" id="SSF158472">
    <property type="entry name" value="HAMP domain-like"/>
    <property type="match status" value="1"/>
</dbReference>
<dbReference type="InterPro" id="IPR050980">
    <property type="entry name" value="2C_sensor_his_kinase"/>
</dbReference>
<keyword evidence="11" id="KW-0067">ATP-binding</keyword>
<evidence type="ECO:0000256" key="7">
    <source>
        <dbReference type="ARBA" id="ARBA00022679"/>
    </source>
</evidence>
<dbReference type="OrthoDB" id="9804645at2"/>
<evidence type="ECO:0000256" key="6">
    <source>
        <dbReference type="ARBA" id="ARBA00022553"/>
    </source>
</evidence>
<protein>
    <recommendedName>
        <fullName evidence="3">histidine kinase</fullName>
        <ecNumber evidence="3">2.7.13.3</ecNumber>
    </recommendedName>
</protein>
<evidence type="ECO:0000256" key="2">
    <source>
        <dbReference type="ARBA" id="ARBA00004429"/>
    </source>
</evidence>
<dbReference type="SMART" id="SM00388">
    <property type="entry name" value="HisKA"/>
    <property type="match status" value="1"/>
</dbReference>
<dbReference type="Gene3D" id="1.10.8.500">
    <property type="entry name" value="HAMP domain in histidine kinase"/>
    <property type="match status" value="1"/>
</dbReference>
<dbReference type="InterPro" id="IPR003594">
    <property type="entry name" value="HATPase_dom"/>
</dbReference>
<feature type="domain" description="Histidine kinase" evidence="17">
    <location>
        <begin position="287"/>
        <end position="480"/>
    </location>
</feature>
<evidence type="ECO:0000256" key="3">
    <source>
        <dbReference type="ARBA" id="ARBA00012438"/>
    </source>
</evidence>
<evidence type="ECO:0000256" key="11">
    <source>
        <dbReference type="ARBA" id="ARBA00022840"/>
    </source>
</evidence>
<keyword evidence="5" id="KW-0997">Cell inner membrane</keyword>
<feature type="transmembrane region" description="Helical" evidence="16">
    <location>
        <begin position="206"/>
        <end position="226"/>
    </location>
</feature>
<dbReference type="GO" id="GO:0000155">
    <property type="term" value="F:phosphorelay sensor kinase activity"/>
    <property type="evidence" value="ECO:0007669"/>
    <property type="project" value="InterPro"/>
</dbReference>
<organism evidence="19 20">
    <name type="scientific">Granulosicoccus antarcticus IMCC3135</name>
    <dbReference type="NCBI Taxonomy" id="1192854"/>
    <lineage>
        <taxon>Bacteria</taxon>
        <taxon>Pseudomonadati</taxon>
        <taxon>Pseudomonadota</taxon>
        <taxon>Gammaproteobacteria</taxon>
        <taxon>Chromatiales</taxon>
        <taxon>Granulosicoccaceae</taxon>
        <taxon>Granulosicoccus</taxon>
    </lineage>
</organism>
<accession>A0A2Z2NNC6</accession>
<evidence type="ECO:0000256" key="13">
    <source>
        <dbReference type="ARBA" id="ARBA00023012"/>
    </source>
</evidence>
<keyword evidence="14 16" id="KW-0472">Membrane</keyword>
<keyword evidence="10" id="KW-0418">Kinase</keyword>
<comment type="catalytic activity">
    <reaction evidence="1">
        <text>ATP + protein L-histidine = ADP + protein N-phospho-L-histidine.</text>
        <dbReference type="EC" id="2.7.13.3"/>
    </reaction>
</comment>
<evidence type="ECO:0000259" key="18">
    <source>
        <dbReference type="PROSITE" id="PS50885"/>
    </source>
</evidence>
<keyword evidence="7 19" id="KW-0808">Transferase</keyword>
<evidence type="ECO:0000256" key="16">
    <source>
        <dbReference type="SAM" id="Phobius"/>
    </source>
</evidence>
<proteinExistence type="predicted"/>
<feature type="domain" description="HAMP" evidence="18">
    <location>
        <begin position="227"/>
        <end position="279"/>
    </location>
</feature>
<gene>
    <name evidence="19" type="primary">envZ</name>
    <name evidence="19" type="ORF">IMCC3135_05630</name>
</gene>
<dbReference type="GO" id="GO:0005886">
    <property type="term" value="C:plasma membrane"/>
    <property type="evidence" value="ECO:0007669"/>
    <property type="project" value="UniProtKB-SubCell"/>
</dbReference>
<evidence type="ECO:0000256" key="4">
    <source>
        <dbReference type="ARBA" id="ARBA00022475"/>
    </source>
</evidence>
<evidence type="ECO:0000256" key="1">
    <source>
        <dbReference type="ARBA" id="ARBA00000085"/>
    </source>
</evidence>
<dbReference type="Gene3D" id="1.10.287.130">
    <property type="match status" value="1"/>
</dbReference>
<dbReference type="EC" id="2.7.13.3" evidence="3"/>
<name>A0A2Z2NNC6_9GAMM</name>
<evidence type="ECO:0000256" key="12">
    <source>
        <dbReference type="ARBA" id="ARBA00022989"/>
    </source>
</evidence>
<dbReference type="CDD" id="cd00075">
    <property type="entry name" value="HATPase"/>
    <property type="match status" value="1"/>
</dbReference>
<dbReference type="PROSITE" id="PS50109">
    <property type="entry name" value="HIS_KIN"/>
    <property type="match status" value="1"/>
</dbReference>
<dbReference type="InterPro" id="IPR003661">
    <property type="entry name" value="HisK_dim/P_dom"/>
</dbReference>
<dbReference type="InterPro" id="IPR005467">
    <property type="entry name" value="His_kinase_dom"/>
</dbReference>
<dbReference type="Pfam" id="PF02518">
    <property type="entry name" value="HATPase_c"/>
    <property type="match status" value="1"/>
</dbReference>
<dbReference type="InterPro" id="IPR004358">
    <property type="entry name" value="Sig_transdc_His_kin-like_C"/>
</dbReference>
<keyword evidence="6" id="KW-0597">Phosphoprotein</keyword>
<dbReference type="PANTHER" id="PTHR44936:SF5">
    <property type="entry name" value="SENSOR HISTIDINE KINASE ENVZ"/>
    <property type="match status" value="1"/>
</dbReference>
<feature type="transmembrane region" description="Helical" evidence="16">
    <location>
        <begin position="13"/>
        <end position="36"/>
    </location>
</feature>
<evidence type="ECO:0000313" key="19">
    <source>
        <dbReference type="EMBL" id="ASJ71238.1"/>
    </source>
</evidence>
<dbReference type="Gene3D" id="3.30.565.10">
    <property type="entry name" value="Histidine kinase-like ATPase, C-terminal domain"/>
    <property type="match status" value="1"/>
</dbReference>
<feature type="region of interest" description="Disordered" evidence="15">
    <location>
        <begin position="121"/>
        <end position="149"/>
    </location>
</feature>
<keyword evidence="4" id="KW-1003">Cell membrane</keyword>
<evidence type="ECO:0000259" key="17">
    <source>
        <dbReference type="PROSITE" id="PS50109"/>
    </source>
</evidence>
<dbReference type="InterPro" id="IPR036097">
    <property type="entry name" value="HisK_dim/P_sf"/>
</dbReference>
<dbReference type="KEGG" id="gai:IMCC3135_05630"/>
<dbReference type="CDD" id="cd00082">
    <property type="entry name" value="HisKA"/>
    <property type="match status" value="1"/>
</dbReference>
<dbReference type="Proteomes" id="UP000250079">
    <property type="component" value="Chromosome"/>
</dbReference>
<dbReference type="Pfam" id="PF00672">
    <property type="entry name" value="HAMP"/>
    <property type="match status" value="1"/>
</dbReference>
<dbReference type="Pfam" id="PF00512">
    <property type="entry name" value="HisKA"/>
    <property type="match status" value="1"/>
</dbReference>
<comment type="subcellular location">
    <subcellularLocation>
        <location evidence="2">Cell inner membrane</location>
        <topology evidence="2">Multi-pass membrane protein</topology>
    </subcellularLocation>
</comment>
<dbReference type="PROSITE" id="PS50885">
    <property type="entry name" value="HAMP"/>
    <property type="match status" value="1"/>
</dbReference>
<evidence type="ECO:0000256" key="5">
    <source>
        <dbReference type="ARBA" id="ARBA00022519"/>
    </source>
</evidence>
<dbReference type="SUPFAM" id="SSF47384">
    <property type="entry name" value="Homodimeric domain of signal transducing histidine kinase"/>
    <property type="match status" value="1"/>
</dbReference>
<evidence type="ECO:0000256" key="10">
    <source>
        <dbReference type="ARBA" id="ARBA00022777"/>
    </source>
</evidence>
<dbReference type="SMART" id="SM00387">
    <property type="entry name" value="HATPase_c"/>
    <property type="match status" value="1"/>
</dbReference>
<dbReference type="AlphaFoldDB" id="A0A2Z2NNC6"/>
<dbReference type="InterPro" id="IPR003660">
    <property type="entry name" value="HAMP_dom"/>
</dbReference>
<dbReference type="SMART" id="SM00304">
    <property type="entry name" value="HAMP"/>
    <property type="match status" value="1"/>
</dbReference>
<dbReference type="GO" id="GO:0005524">
    <property type="term" value="F:ATP binding"/>
    <property type="evidence" value="ECO:0007669"/>
    <property type="project" value="UniProtKB-KW"/>
</dbReference>
<dbReference type="EMBL" id="CP018632">
    <property type="protein sequence ID" value="ASJ71238.1"/>
    <property type="molecule type" value="Genomic_DNA"/>
</dbReference>
<sequence>MRSTLTRWLPDGLAARFTLLLACALIMANVLALLVLSGERARWGRESRDSRELERIIALVPVLESIEPGRRAVIAASASTRVARVEMSDRPLIVETADTKRSRSLQEQLNQSLAPRDVFVMVGNRQQPGSRQGGERRDRDHRPQKKPGPEIIGVSIRLASVNGSARRATPNTAIRPESAHASWLNITAKGEPALPGAASQLLEDGVFFLILGLSLVSVLAVGLWFVRRLTQPLALLAEAAQAAGRGDRTARVPEQGAREVRAAASAFNSMQAQIARFDAERTRTLGAVGHDLRTPITSLRIRAEMLDDEFREPMVRTLEEMTVMANDLVAFARGNDDGEKLQSFDLNETLVHLCKERGANYLAGGAIQFKGRPVALIRAVGNLIDNAIRYGLAARVSLAHSDGYAIIRIEDDGPGIPAERMMTVFEPFVRGDESRNSETGGAGLGLSIARSIVRAHGGTIELHNRKPSGLLACVYLPMTE</sequence>
<dbReference type="SUPFAM" id="SSF55874">
    <property type="entry name" value="ATPase domain of HSP90 chaperone/DNA topoisomerase II/histidine kinase"/>
    <property type="match status" value="1"/>
</dbReference>
<evidence type="ECO:0000313" key="20">
    <source>
        <dbReference type="Proteomes" id="UP000250079"/>
    </source>
</evidence>
<keyword evidence="9" id="KW-0547">Nucleotide-binding</keyword>